<keyword evidence="12" id="KW-1185">Reference proteome</keyword>
<keyword evidence="3 7" id="KW-0347">Helicase</keyword>
<comment type="similarity">
    <text evidence="5 7">Belongs to the DEAD box helicase family.</text>
</comment>
<dbReference type="InterPro" id="IPR050079">
    <property type="entry name" value="DEAD_box_RNA_helicase"/>
</dbReference>
<dbReference type="InterPro" id="IPR027417">
    <property type="entry name" value="P-loop_NTPase"/>
</dbReference>
<dbReference type="InterPro" id="IPR011545">
    <property type="entry name" value="DEAD/DEAH_box_helicase_dom"/>
</dbReference>
<evidence type="ECO:0000256" key="1">
    <source>
        <dbReference type="ARBA" id="ARBA00022741"/>
    </source>
</evidence>
<keyword evidence="1 7" id="KW-0547">Nucleotide-binding</keyword>
<dbReference type="GO" id="GO:0003676">
    <property type="term" value="F:nucleic acid binding"/>
    <property type="evidence" value="ECO:0007669"/>
    <property type="project" value="InterPro"/>
</dbReference>
<dbReference type="PROSITE" id="PS00039">
    <property type="entry name" value="DEAD_ATP_HELICASE"/>
    <property type="match status" value="1"/>
</dbReference>
<dbReference type="InterPro" id="IPR001650">
    <property type="entry name" value="Helicase_C-like"/>
</dbReference>
<dbReference type="Pfam" id="PF00271">
    <property type="entry name" value="Helicase_C"/>
    <property type="match status" value="1"/>
</dbReference>
<dbReference type="HOGENOM" id="CLU_003041_1_3_6"/>
<dbReference type="InterPro" id="IPR005580">
    <property type="entry name" value="DbpA/CsdA_RNA-bd_dom"/>
</dbReference>
<dbReference type="InterPro" id="IPR012677">
    <property type="entry name" value="Nucleotide-bd_a/b_plait_sf"/>
</dbReference>
<feature type="domain" description="DEAD-box RNA helicase Q" evidence="10">
    <location>
        <begin position="2"/>
        <end position="30"/>
    </location>
</feature>
<dbReference type="CDD" id="cd00268">
    <property type="entry name" value="DEADc"/>
    <property type="match status" value="1"/>
</dbReference>
<dbReference type="CDD" id="cd18787">
    <property type="entry name" value="SF2_C_DEAD"/>
    <property type="match status" value="1"/>
</dbReference>
<feature type="short sequence motif" description="Q motif" evidence="6">
    <location>
        <begin position="2"/>
        <end position="30"/>
    </location>
</feature>
<protein>
    <submittedName>
        <fullName evidence="11">ATP-dependent RNA helicase DbpA</fullName>
    </submittedName>
</protein>
<dbReference type="GO" id="GO:0016787">
    <property type="term" value="F:hydrolase activity"/>
    <property type="evidence" value="ECO:0007669"/>
    <property type="project" value="UniProtKB-KW"/>
</dbReference>
<name>G7UT66_PSEUP</name>
<evidence type="ECO:0000256" key="3">
    <source>
        <dbReference type="ARBA" id="ARBA00022806"/>
    </source>
</evidence>
<dbReference type="OrthoDB" id="9805696at2"/>
<dbReference type="STRING" id="1045855.DSC_07400"/>
<evidence type="ECO:0000259" key="10">
    <source>
        <dbReference type="PROSITE" id="PS51195"/>
    </source>
</evidence>
<dbReference type="PROSITE" id="PS51195">
    <property type="entry name" value="Q_MOTIF"/>
    <property type="match status" value="1"/>
</dbReference>
<dbReference type="KEGG" id="psd:DSC_07400"/>
<dbReference type="PANTHER" id="PTHR47959:SF1">
    <property type="entry name" value="ATP-DEPENDENT RNA HELICASE DBPA"/>
    <property type="match status" value="1"/>
</dbReference>
<dbReference type="GO" id="GO:0005524">
    <property type="term" value="F:ATP binding"/>
    <property type="evidence" value="ECO:0007669"/>
    <property type="project" value="UniProtKB-KW"/>
</dbReference>
<dbReference type="SMART" id="SM00487">
    <property type="entry name" value="DEXDc"/>
    <property type="match status" value="1"/>
</dbReference>
<dbReference type="InterPro" id="IPR014001">
    <property type="entry name" value="Helicase_ATP-bd"/>
</dbReference>
<dbReference type="Gene3D" id="3.30.70.330">
    <property type="match status" value="1"/>
</dbReference>
<dbReference type="GO" id="GO:0005829">
    <property type="term" value="C:cytosol"/>
    <property type="evidence" value="ECO:0007669"/>
    <property type="project" value="TreeGrafter"/>
</dbReference>
<dbReference type="AlphaFoldDB" id="G7UT66"/>
<gene>
    <name evidence="11" type="ordered locus">DSC_07400</name>
</gene>
<keyword evidence="2 7" id="KW-0378">Hydrolase</keyword>
<dbReference type="NCBIfam" id="NF008744">
    <property type="entry name" value="PRK11776.1"/>
    <property type="match status" value="1"/>
</dbReference>
<reference evidence="11 12" key="1">
    <citation type="journal article" date="2012" name="J. Bacteriol.">
        <title>Complete Genome Sequence of the BTEX-Degrading Bacterium Pseudoxanthomonas spadix BD-a59.</title>
        <authorList>
            <person name="Lee S.H."/>
            <person name="Jin H.M."/>
            <person name="Lee H.J."/>
            <person name="Kim J.M."/>
            <person name="Jeon C.O."/>
        </authorList>
    </citation>
    <scope>NUCLEOTIDE SEQUENCE [LARGE SCALE GENOMIC DNA]</scope>
    <source>
        <strain evidence="11 12">BD-a59</strain>
    </source>
</reference>
<keyword evidence="4 7" id="KW-0067">ATP-binding</keyword>
<dbReference type="InterPro" id="IPR000629">
    <property type="entry name" value="RNA-helicase_DEAD-box_CS"/>
</dbReference>
<dbReference type="RefSeq" id="WP_014160307.1">
    <property type="nucleotide sequence ID" value="NC_016147.2"/>
</dbReference>
<dbReference type="PANTHER" id="PTHR47959">
    <property type="entry name" value="ATP-DEPENDENT RNA HELICASE RHLE-RELATED"/>
    <property type="match status" value="1"/>
</dbReference>
<evidence type="ECO:0000313" key="12">
    <source>
        <dbReference type="Proteomes" id="UP000005870"/>
    </source>
</evidence>
<evidence type="ECO:0000256" key="6">
    <source>
        <dbReference type="PROSITE-ProRule" id="PRU00552"/>
    </source>
</evidence>
<dbReference type="SMART" id="SM00490">
    <property type="entry name" value="HELICc"/>
    <property type="match status" value="1"/>
</dbReference>
<evidence type="ECO:0000313" key="11">
    <source>
        <dbReference type="EMBL" id="AER56131.1"/>
    </source>
</evidence>
<dbReference type="EMBL" id="CP003093">
    <property type="protein sequence ID" value="AER56131.1"/>
    <property type="molecule type" value="Genomic_DNA"/>
</dbReference>
<organism evidence="11 12">
    <name type="scientific">Pseudoxanthomonas spadix (strain BD-a59)</name>
    <dbReference type="NCBI Taxonomy" id="1045855"/>
    <lineage>
        <taxon>Bacteria</taxon>
        <taxon>Pseudomonadati</taxon>
        <taxon>Pseudomonadota</taxon>
        <taxon>Gammaproteobacteria</taxon>
        <taxon>Lysobacterales</taxon>
        <taxon>Lysobacteraceae</taxon>
        <taxon>Pseudoxanthomonas</taxon>
    </lineage>
</organism>
<proteinExistence type="inferred from homology"/>
<dbReference type="eggNOG" id="COG0513">
    <property type="taxonomic scope" value="Bacteria"/>
</dbReference>
<dbReference type="InterPro" id="IPR014014">
    <property type="entry name" value="RNA_helicase_DEAD_Q_motif"/>
</dbReference>
<feature type="domain" description="Helicase C-terminal" evidence="9">
    <location>
        <begin position="236"/>
        <end position="377"/>
    </location>
</feature>
<dbReference type="Proteomes" id="UP000005870">
    <property type="component" value="Chromosome"/>
</dbReference>
<evidence type="ECO:0000256" key="2">
    <source>
        <dbReference type="ARBA" id="ARBA00022801"/>
    </source>
</evidence>
<dbReference type="Pfam" id="PF03880">
    <property type="entry name" value="DbpA"/>
    <property type="match status" value="1"/>
</dbReference>
<sequence length="458" mass="49493">MEDFSTLPLSDALRRGLDAAGYTRPTDIQARALPPILEGRDVIAQAPTGSGKTAAFALGLLTRMDTGLVKTQALVLCPTRELADQVARAVRRLAVGLPNLKVSLLCGGMALEPQLASLEHDPHVVVGTPGRIQELLRKKALHLNGVRVLVLDEADRMLDMGFEEQIREILGRTPRTRQSLLFSATWPEAIRAIAQDSLKEPVEVATDLATADTPDILQRFCEVEPALRQKALAGLLLQQRVEPAVVFCNTRKDVDEVANSLQGYGFSALALHGDMEQRDREEVLVRFSGGSCNVLVASDVAARGLDVEELAAVFNYELPTDTDTYTHRIGRTARAGRSGLAFSLVTPRELPRARALEELAGAPLAWIKTPLATGRPSQPPRAPFVSLRVDGGKKDKLRPGDILGALTGEAGLPASAIGRIIIGPVRSYVSIRHEHAEKAVARLSAGKIKGRSFRVRAL</sequence>
<evidence type="ECO:0000256" key="4">
    <source>
        <dbReference type="ARBA" id="ARBA00022840"/>
    </source>
</evidence>
<dbReference type="GO" id="GO:0003724">
    <property type="term" value="F:RNA helicase activity"/>
    <property type="evidence" value="ECO:0007669"/>
    <property type="project" value="InterPro"/>
</dbReference>
<dbReference type="Gene3D" id="3.40.50.300">
    <property type="entry name" value="P-loop containing nucleotide triphosphate hydrolases"/>
    <property type="match status" value="2"/>
</dbReference>
<evidence type="ECO:0000259" key="9">
    <source>
        <dbReference type="PROSITE" id="PS51194"/>
    </source>
</evidence>
<evidence type="ECO:0000259" key="8">
    <source>
        <dbReference type="PROSITE" id="PS51192"/>
    </source>
</evidence>
<dbReference type="SUPFAM" id="SSF52540">
    <property type="entry name" value="P-loop containing nucleoside triphosphate hydrolases"/>
    <property type="match status" value="1"/>
</dbReference>
<dbReference type="Pfam" id="PF00270">
    <property type="entry name" value="DEAD"/>
    <property type="match status" value="1"/>
</dbReference>
<dbReference type="InterPro" id="IPR044742">
    <property type="entry name" value="DEAD/DEAH_RhlB"/>
</dbReference>
<accession>G7UT66</accession>
<evidence type="ECO:0000256" key="5">
    <source>
        <dbReference type="ARBA" id="ARBA00038437"/>
    </source>
</evidence>
<evidence type="ECO:0000256" key="7">
    <source>
        <dbReference type="RuleBase" id="RU000492"/>
    </source>
</evidence>
<feature type="domain" description="Helicase ATP-binding" evidence="8">
    <location>
        <begin position="33"/>
        <end position="204"/>
    </location>
</feature>
<dbReference type="PROSITE" id="PS51194">
    <property type="entry name" value="HELICASE_CTER"/>
    <property type="match status" value="1"/>
</dbReference>
<dbReference type="PROSITE" id="PS51192">
    <property type="entry name" value="HELICASE_ATP_BIND_1"/>
    <property type="match status" value="1"/>
</dbReference>